<keyword evidence="2" id="KW-1185">Reference proteome</keyword>
<dbReference type="RefSeq" id="WP_013697121.1">
    <property type="nucleotide sequence ID" value="NC_015381.1"/>
</dbReference>
<gene>
    <name evidence="1" type="ordered locus">bgla_1g10870</name>
</gene>
<sequence>MKNLIQHGRVLSATLATAVTSGQLVLLGGGKLPAVASGDYAANTPGEYATEGAYALPSAAAGVAAVGDIAYWDAANNVVSTTSADNTPIGHFSAPKAAADVTAAVRIMALS</sequence>
<evidence type="ECO:0000313" key="1">
    <source>
        <dbReference type="EMBL" id="AEA59770.1"/>
    </source>
</evidence>
<reference evidence="1 2" key="1">
    <citation type="journal article" date="2011" name="J. Bacteriol.">
        <title>Complete genome sequence of Burkholderia gladioli BSR3.</title>
        <authorList>
            <person name="Seo Y.S."/>
            <person name="Lim J."/>
            <person name="Choi B.S."/>
            <person name="Kim H."/>
            <person name="Goo E."/>
            <person name="Lee B."/>
            <person name="Lim J.S."/>
            <person name="Choi I.Y."/>
            <person name="Moon J.S."/>
            <person name="Kim J."/>
            <person name="Hwang I."/>
        </authorList>
    </citation>
    <scope>NUCLEOTIDE SEQUENCE [LARGE SCALE GENOMIC DNA]</scope>
    <source>
        <strain evidence="1 2">BSR3</strain>
    </source>
</reference>
<evidence type="ECO:0008006" key="3">
    <source>
        <dbReference type="Google" id="ProtNLM"/>
    </source>
</evidence>
<dbReference type="STRING" id="999541.bgla_1g10870"/>
<name>F2L9K7_BURGS</name>
<protein>
    <recommendedName>
        <fullName evidence="3">DUF2190 family protein</fullName>
    </recommendedName>
</protein>
<dbReference type="InterPro" id="IPR011231">
    <property type="entry name" value="Phage_VT1-Sakai_H0018"/>
</dbReference>
<dbReference type="eggNOG" id="COG5471">
    <property type="taxonomic scope" value="Bacteria"/>
</dbReference>
<evidence type="ECO:0000313" key="2">
    <source>
        <dbReference type="Proteomes" id="UP000008316"/>
    </source>
</evidence>
<dbReference type="Proteomes" id="UP000008316">
    <property type="component" value="Chromosome 1"/>
</dbReference>
<dbReference type="HOGENOM" id="CLU_165535_1_0_4"/>
<dbReference type="KEGG" id="bgd:bgla_1g10870"/>
<dbReference type="EMBL" id="CP002599">
    <property type="protein sequence ID" value="AEA59770.1"/>
    <property type="molecule type" value="Genomic_DNA"/>
</dbReference>
<dbReference type="AlphaFoldDB" id="F2L9K7"/>
<accession>F2L9K7</accession>
<dbReference type="Pfam" id="PF09956">
    <property type="entry name" value="Phage_cement_2"/>
    <property type="match status" value="1"/>
</dbReference>
<organism evidence="1 2">
    <name type="scientific">Burkholderia gladioli (strain BSR3)</name>
    <dbReference type="NCBI Taxonomy" id="999541"/>
    <lineage>
        <taxon>Bacteria</taxon>
        <taxon>Pseudomonadati</taxon>
        <taxon>Pseudomonadota</taxon>
        <taxon>Betaproteobacteria</taxon>
        <taxon>Burkholderiales</taxon>
        <taxon>Burkholderiaceae</taxon>
        <taxon>Burkholderia</taxon>
    </lineage>
</organism>
<proteinExistence type="predicted"/>